<dbReference type="OrthoDB" id="276515at2759"/>
<dbReference type="SUPFAM" id="SSF56219">
    <property type="entry name" value="DNase I-like"/>
    <property type="match status" value="1"/>
</dbReference>
<evidence type="ECO:0000313" key="2">
    <source>
        <dbReference type="Proteomes" id="UP000039324"/>
    </source>
</evidence>
<reference evidence="1 2" key="1">
    <citation type="submission" date="2015-02" db="EMBL/GenBank/DDBJ databases">
        <authorList>
            <person name="Chooi Y.-H."/>
        </authorList>
    </citation>
    <scope>NUCLEOTIDE SEQUENCE [LARGE SCALE GENOMIC DNA]</scope>
    <source>
        <strain evidence="1">E3</strain>
    </source>
</reference>
<dbReference type="AlphaFoldDB" id="A0A0G4J294"/>
<organism evidence="1 2">
    <name type="scientific">Plasmodiophora brassicae</name>
    <name type="common">Clubroot disease agent</name>
    <dbReference type="NCBI Taxonomy" id="37360"/>
    <lineage>
        <taxon>Eukaryota</taxon>
        <taxon>Sar</taxon>
        <taxon>Rhizaria</taxon>
        <taxon>Endomyxa</taxon>
        <taxon>Phytomyxea</taxon>
        <taxon>Plasmodiophorida</taxon>
        <taxon>Plasmodiophoridae</taxon>
        <taxon>Plasmodiophora</taxon>
    </lineage>
</organism>
<keyword evidence="2" id="KW-1185">Reference proteome</keyword>
<protein>
    <recommendedName>
        <fullName evidence="3">Endonuclease/exonuclease/phosphatase domain-containing protein</fullName>
    </recommendedName>
</protein>
<dbReference type="Proteomes" id="UP000039324">
    <property type="component" value="Unassembled WGS sequence"/>
</dbReference>
<dbReference type="EMBL" id="CDSF01000112">
    <property type="protein sequence ID" value="CEP01494.1"/>
    <property type="molecule type" value="Genomic_DNA"/>
</dbReference>
<dbReference type="InterPro" id="IPR036691">
    <property type="entry name" value="Endo/exonu/phosph_ase_sf"/>
</dbReference>
<accession>A0A0G4J294</accession>
<sequence>MNKEGLPVILTGDFNNDSEEATEVEAVKRHHLLDTFRVVHPDAFAYSYHAFRGRPESCKAGFVIDRAKHHNGYPSDHFPVTAIVDI</sequence>
<evidence type="ECO:0000313" key="1">
    <source>
        <dbReference type="EMBL" id="CEP01494.1"/>
    </source>
</evidence>
<evidence type="ECO:0008006" key="3">
    <source>
        <dbReference type="Google" id="ProtNLM"/>
    </source>
</evidence>
<gene>
    <name evidence="1" type="ORF">PBRA_002101</name>
</gene>
<dbReference type="Gene3D" id="3.60.10.10">
    <property type="entry name" value="Endonuclease/exonuclease/phosphatase"/>
    <property type="match status" value="1"/>
</dbReference>
<proteinExistence type="predicted"/>
<name>A0A0G4J294_PLABS</name>